<evidence type="ECO:0000256" key="2">
    <source>
        <dbReference type="ARBA" id="ARBA00022723"/>
    </source>
</evidence>
<dbReference type="PROSITE" id="PS51007">
    <property type="entry name" value="CYTC"/>
    <property type="match status" value="1"/>
</dbReference>
<keyword evidence="1 4" id="KW-0349">Heme</keyword>
<comment type="caution">
    <text evidence="6">The sequence shown here is derived from an EMBL/GenBank/DDBJ whole genome shotgun (WGS) entry which is preliminary data.</text>
</comment>
<dbReference type="SUPFAM" id="SSF46626">
    <property type="entry name" value="Cytochrome c"/>
    <property type="match status" value="1"/>
</dbReference>
<keyword evidence="2 4" id="KW-0479">Metal-binding</keyword>
<evidence type="ECO:0000313" key="7">
    <source>
        <dbReference type="Proteomes" id="UP000482578"/>
    </source>
</evidence>
<dbReference type="GO" id="GO:0046872">
    <property type="term" value="F:metal ion binding"/>
    <property type="evidence" value="ECO:0007669"/>
    <property type="project" value="UniProtKB-KW"/>
</dbReference>
<protein>
    <submittedName>
        <fullName evidence="6">Cytochrome c</fullName>
    </submittedName>
</protein>
<keyword evidence="3 4" id="KW-0408">Iron</keyword>
<sequence>METAVLVGASLMFVSEAFGEELSAIRQAELRYLVRQDCGACHGLTLQGGLGSPLTAAALAGKDDDGLVATILQGRPGSAMPPWQAYINGAEAQWIVDWLRAGGQP</sequence>
<dbReference type="Gene3D" id="1.10.760.10">
    <property type="entry name" value="Cytochrome c-like domain"/>
    <property type="match status" value="1"/>
</dbReference>
<organism evidence="6 7">
    <name type="scientific">Crenobacter caeni</name>
    <dbReference type="NCBI Taxonomy" id="2705474"/>
    <lineage>
        <taxon>Bacteria</taxon>
        <taxon>Pseudomonadati</taxon>
        <taxon>Pseudomonadota</taxon>
        <taxon>Betaproteobacteria</taxon>
        <taxon>Neisseriales</taxon>
        <taxon>Neisseriaceae</taxon>
        <taxon>Crenobacter</taxon>
    </lineage>
</organism>
<gene>
    <name evidence="6" type="ORF">GZH52_14790</name>
</gene>
<proteinExistence type="predicted"/>
<evidence type="ECO:0000313" key="6">
    <source>
        <dbReference type="EMBL" id="NDV14039.1"/>
    </source>
</evidence>
<dbReference type="GO" id="GO:0020037">
    <property type="term" value="F:heme binding"/>
    <property type="evidence" value="ECO:0007669"/>
    <property type="project" value="InterPro"/>
</dbReference>
<accession>A0A6B2KVK8</accession>
<dbReference type="InterPro" id="IPR009056">
    <property type="entry name" value="Cyt_c-like_dom"/>
</dbReference>
<keyword evidence="7" id="KW-1185">Reference proteome</keyword>
<evidence type="ECO:0000256" key="1">
    <source>
        <dbReference type="ARBA" id="ARBA00022617"/>
    </source>
</evidence>
<evidence type="ECO:0000259" key="5">
    <source>
        <dbReference type="PROSITE" id="PS51007"/>
    </source>
</evidence>
<dbReference type="InterPro" id="IPR036909">
    <property type="entry name" value="Cyt_c-like_dom_sf"/>
</dbReference>
<dbReference type="GO" id="GO:0009055">
    <property type="term" value="F:electron transfer activity"/>
    <property type="evidence" value="ECO:0007669"/>
    <property type="project" value="InterPro"/>
</dbReference>
<evidence type="ECO:0000256" key="3">
    <source>
        <dbReference type="ARBA" id="ARBA00023004"/>
    </source>
</evidence>
<dbReference type="Pfam" id="PF13442">
    <property type="entry name" value="Cytochrome_CBB3"/>
    <property type="match status" value="1"/>
</dbReference>
<dbReference type="Proteomes" id="UP000482578">
    <property type="component" value="Unassembled WGS sequence"/>
</dbReference>
<evidence type="ECO:0000256" key="4">
    <source>
        <dbReference type="PROSITE-ProRule" id="PRU00433"/>
    </source>
</evidence>
<feature type="domain" description="Cytochrome c" evidence="5">
    <location>
        <begin position="14"/>
        <end position="103"/>
    </location>
</feature>
<dbReference type="EMBL" id="JAAGAA010000015">
    <property type="protein sequence ID" value="NDV14039.1"/>
    <property type="molecule type" value="Genomic_DNA"/>
</dbReference>
<name>A0A6B2KVK8_9NEIS</name>
<dbReference type="AlphaFoldDB" id="A0A6B2KVK8"/>
<reference evidence="6 7" key="1">
    <citation type="submission" date="2020-02" db="EMBL/GenBank/DDBJ databases">
        <authorList>
            <person name="Yang Z."/>
        </authorList>
    </citation>
    <scope>NUCLEOTIDE SEQUENCE [LARGE SCALE GENOMIC DNA]</scope>
    <source>
        <strain evidence="6 7">HX-7-9</strain>
    </source>
</reference>